<organism evidence="2 3">
    <name type="scientific">Dryococelus australis</name>
    <dbReference type="NCBI Taxonomy" id="614101"/>
    <lineage>
        <taxon>Eukaryota</taxon>
        <taxon>Metazoa</taxon>
        <taxon>Ecdysozoa</taxon>
        <taxon>Arthropoda</taxon>
        <taxon>Hexapoda</taxon>
        <taxon>Insecta</taxon>
        <taxon>Pterygota</taxon>
        <taxon>Neoptera</taxon>
        <taxon>Polyneoptera</taxon>
        <taxon>Phasmatodea</taxon>
        <taxon>Verophasmatodea</taxon>
        <taxon>Anareolatae</taxon>
        <taxon>Phasmatidae</taxon>
        <taxon>Eurycanthinae</taxon>
        <taxon>Dryococelus</taxon>
    </lineage>
</organism>
<proteinExistence type="predicted"/>
<accession>A0ABQ9HD64</accession>
<gene>
    <name evidence="2" type="ORF">PR048_018663</name>
</gene>
<evidence type="ECO:0000313" key="2">
    <source>
        <dbReference type="EMBL" id="KAJ8882175.1"/>
    </source>
</evidence>
<keyword evidence="3" id="KW-1185">Reference proteome</keyword>
<evidence type="ECO:0000256" key="1">
    <source>
        <dbReference type="SAM" id="MobiDB-lite"/>
    </source>
</evidence>
<feature type="region of interest" description="Disordered" evidence="1">
    <location>
        <begin position="1"/>
        <end position="22"/>
    </location>
</feature>
<name>A0ABQ9HD64_9NEOP</name>
<reference evidence="2 3" key="1">
    <citation type="submission" date="2023-02" db="EMBL/GenBank/DDBJ databases">
        <title>LHISI_Scaffold_Assembly.</title>
        <authorList>
            <person name="Stuart O.P."/>
            <person name="Cleave R."/>
            <person name="Magrath M.J.L."/>
            <person name="Mikheyev A.S."/>
        </authorList>
    </citation>
    <scope>NUCLEOTIDE SEQUENCE [LARGE SCALE GENOMIC DNA]</scope>
    <source>
        <strain evidence="2">Daus_M_001</strain>
        <tissue evidence="2">Leg muscle</tissue>
    </source>
</reference>
<dbReference type="Proteomes" id="UP001159363">
    <property type="component" value="Chromosome 5"/>
</dbReference>
<evidence type="ECO:0000313" key="3">
    <source>
        <dbReference type="Proteomes" id="UP001159363"/>
    </source>
</evidence>
<protein>
    <recommendedName>
        <fullName evidence="4">Integrase zinc-binding domain-containing protein</fullName>
    </recommendedName>
</protein>
<dbReference type="EMBL" id="JARBHB010000006">
    <property type="protein sequence ID" value="KAJ8882175.1"/>
    <property type="molecule type" value="Genomic_DNA"/>
</dbReference>
<comment type="caution">
    <text evidence="2">The sequence shown here is derived from an EMBL/GenBank/DDBJ whole genome shotgun (WGS) entry which is preliminary data.</text>
</comment>
<sequence length="175" mass="20356">MPLLELSHATKNRTRKMHQSEPRDIQVMKQCRALTLREQQTVSLQNWRIDGLLHVLAGGAQENIGTVNVRNEQVHNNVPRRANKRHTIASHLSAHPGAAQTKHNVSKYLYWPGVELHLRVIIRVCFKSNHFKSRCSDRLQQQQPHEPLKTVALELMGPCPRTWNVKRCMWNWQNT</sequence>
<evidence type="ECO:0008006" key="4">
    <source>
        <dbReference type="Google" id="ProtNLM"/>
    </source>
</evidence>